<name>A0A9N9AJW6_9GLOM</name>
<organism evidence="1 2">
    <name type="scientific">Paraglomus occultum</name>
    <dbReference type="NCBI Taxonomy" id="144539"/>
    <lineage>
        <taxon>Eukaryota</taxon>
        <taxon>Fungi</taxon>
        <taxon>Fungi incertae sedis</taxon>
        <taxon>Mucoromycota</taxon>
        <taxon>Glomeromycotina</taxon>
        <taxon>Glomeromycetes</taxon>
        <taxon>Paraglomerales</taxon>
        <taxon>Paraglomeraceae</taxon>
        <taxon>Paraglomus</taxon>
    </lineage>
</organism>
<reference evidence="1" key="1">
    <citation type="submission" date="2021-06" db="EMBL/GenBank/DDBJ databases">
        <authorList>
            <person name="Kallberg Y."/>
            <person name="Tangrot J."/>
            <person name="Rosling A."/>
        </authorList>
    </citation>
    <scope>NUCLEOTIDE SEQUENCE</scope>
    <source>
        <strain evidence="1">IA702</strain>
    </source>
</reference>
<sequence length="183" mass="20143">MCPERGVTAIDSISLASELPFFDTIPVNILVQPGKCITYKFHPSTPPPISPSYVFQVRGQGVNGPIFAASATFTIGNPGFGLIITKPVTDTNAHCGGKLKIRWKDPFKLYDGLTFTEFTLVEAGVRFIPFSPPPVNVPVSAGEKTVRIPLGLKNEHSYHVEVRLVRNNNHEVYASDEFRISRC</sequence>
<evidence type="ECO:0000313" key="2">
    <source>
        <dbReference type="Proteomes" id="UP000789572"/>
    </source>
</evidence>
<comment type="caution">
    <text evidence="1">The sequence shown here is derived from an EMBL/GenBank/DDBJ whole genome shotgun (WGS) entry which is preliminary data.</text>
</comment>
<evidence type="ECO:0000313" key="1">
    <source>
        <dbReference type="EMBL" id="CAG8533225.1"/>
    </source>
</evidence>
<proteinExistence type="predicted"/>
<keyword evidence="2" id="KW-1185">Reference proteome</keyword>
<gene>
    <name evidence="1" type="ORF">POCULU_LOCUS4162</name>
</gene>
<dbReference type="Proteomes" id="UP000789572">
    <property type="component" value="Unassembled WGS sequence"/>
</dbReference>
<protein>
    <submittedName>
        <fullName evidence="1">11289_t:CDS:1</fullName>
    </submittedName>
</protein>
<accession>A0A9N9AJW6</accession>
<dbReference type="EMBL" id="CAJVPJ010000519">
    <property type="protein sequence ID" value="CAG8533225.1"/>
    <property type="molecule type" value="Genomic_DNA"/>
</dbReference>
<dbReference type="OrthoDB" id="2437939at2759"/>
<dbReference type="AlphaFoldDB" id="A0A9N9AJW6"/>